<sequence>MTRHYTLPMVRDASSSAGSPSNTRGYDCKPPSATFLHAVLSLFQSLLNLRSRLQVLVLAGRQAGLLTAVQSVSRCSRALGEASLDHLLNHVLHDPLVGLLLCLHHDSLALLRREL</sequence>
<dbReference type="AlphaFoldDB" id="A0A7R9ZP08"/>
<dbReference type="EMBL" id="HBEF01019574">
    <property type="protein sequence ID" value="CAD8339940.1"/>
    <property type="molecule type" value="Transcribed_RNA"/>
</dbReference>
<accession>A0A7R9ZP08</accession>
<evidence type="ECO:0000313" key="2">
    <source>
        <dbReference type="EMBL" id="CAD8339940.1"/>
    </source>
</evidence>
<proteinExistence type="predicted"/>
<name>A0A7R9ZP08_9STRA</name>
<gene>
    <name evidence="2" type="ORF">CAUS1442_LOCUS12073</name>
</gene>
<feature type="compositionally biased region" description="Polar residues" evidence="1">
    <location>
        <begin position="13"/>
        <end position="24"/>
    </location>
</feature>
<organism evidence="2">
    <name type="scientific">Craspedostauros australis</name>
    <dbReference type="NCBI Taxonomy" id="1486917"/>
    <lineage>
        <taxon>Eukaryota</taxon>
        <taxon>Sar</taxon>
        <taxon>Stramenopiles</taxon>
        <taxon>Ochrophyta</taxon>
        <taxon>Bacillariophyta</taxon>
        <taxon>Bacillariophyceae</taxon>
        <taxon>Bacillariophycidae</taxon>
        <taxon>Naviculales</taxon>
        <taxon>Naviculaceae</taxon>
        <taxon>Craspedostauros</taxon>
    </lineage>
</organism>
<evidence type="ECO:0000256" key="1">
    <source>
        <dbReference type="SAM" id="MobiDB-lite"/>
    </source>
</evidence>
<protein>
    <submittedName>
        <fullName evidence="2">Uncharacterized protein</fullName>
    </submittedName>
</protein>
<reference evidence="2" key="1">
    <citation type="submission" date="2021-01" db="EMBL/GenBank/DDBJ databases">
        <authorList>
            <person name="Corre E."/>
            <person name="Pelletier E."/>
            <person name="Niang G."/>
            <person name="Scheremetjew M."/>
            <person name="Finn R."/>
            <person name="Kale V."/>
            <person name="Holt S."/>
            <person name="Cochrane G."/>
            <person name="Meng A."/>
            <person name="Brown T."/>
            <person name="Cohen L."/>
        </authorList>
    </citation>
    <scope>NUCLEOTIDE SEQUENCE</scope>
    <source>
        <strain evidence="2">CCMP3328</strain>
    </source>
</reference>
<feature type="region of interest" description="Disordered" evidence="1">
    <location>
        <begin position="1"/>
        <end position="25"/>
    </location>
</feature>